<dbReference type="Pfam" id="PF00593">
    <property type="entry name" value="TonB_dep_Rec_b-barrel"/>
    <property type="match status" value="1"/>
</dbReference>
<evidence type="ECO:0000256" key="9">
    <source>
        <dbReference type="ARBA" id="ARBA00023170"/>
    </source>
</evidence>
<feature type="region of interest" description="Disordered" evidence="13">
    <location>
        <begin position="465"/>
        <end position="490"/>
    </location>
</feature>
<dbReference type="PANTHER" id="PTHR30069">
    <property type="entry name" value="TONB-DEPENDENT OUTER MEMBRANE RECEPTOR"/>
    <property type="match status" value="1"/>
</dbReference>
<reference evidence="17 18" key="1">
    <citation type="submission" date="2020-04" db="EMBL/GenBank/DDBJ databases">
        <title>Genome sequencing of novel species.</title>
        <authorList>
            <person name="Heo J."/>
            <person name="Kim S.-J."/>
            <person name="Kim J.-S."/>
            <person name="Hong S.-B."/>
            <person name="Kwon S.-W."/>
        </authorList>
    </citation>
    <scope>NUCLEOTIDE SEQUENCE [LARGE SCALE GENOMIC DNA]</scope>
    <source>
        <strain evidence="17 18">GN2-R2</strain>
    </source>
</reference>
<comment type="subcellular location">
    <subcellularLocation>
        <location evidence="1 11">Cell outer membrane</location>
        <topology evidence="1 11">Multi-pass membrane protein</topology>
    </subcellularLocation>
</comment>
<keyword evidence="5 11" id="KW-0812">Transmembrane</keyword>
<evidence type="ECO:0000259" key="15">
    <source>
        <dbReference type="Pfam" id="PF00593"/>
    </source>
</evidence>
<dbReference type="SUPFAM" id="SSF56935">
    <property type="entry name" value="Porins"/>
    <property type="match status" value="1"/>
</dbReference>
<feature type="domain" description="TonB-dependent receptor plug" evidence="16">
    <location>
        <begin position="53"/>
        <end position="149"/>
    </location>
</feature>
<evidence type="ECO:0000256" key="4">
    <source>
        <dbReference type="ARBA" id="ARBA00022452"/>
    </source>
</evidence>
<evidence type="ECO:0000256" key="3">
    <source>
        <dbReference type="ARBA" id="ARBA00022448"/>
    </source>
</evidence>
<keyword evidence="3 11" id="KW-0813">Transport</keyword>
<dbReference type="InterPro" id="IPR039426">
    <property type="entry name" value="TonB-dep_rcpt-like"/>
</dbReference>
<evidence type="ECO:0000256" key="7">
    <source>
        <dbReference type="ARBA" id="ARBA00023077"/>
    </source>
</evidence>
<dbReference type="GO" id="GO:0009279">
    <property type="term" value="C:cell outer membrane"/>
    <property type="evidence" value="ECO:0007669"/>
    <property type="project" value="UniProtKB-SubCell"/>
</dbReference>
<dbReference type="Pfam" id="PF07715">
    <property type="entry name" value="Plug"/>
    <property type="match status" value="1"/>
</dbReference>
<keyword evidence="8 11" id="KW-0472">Membrane</keyword>
<comment type="similarity">
    <text evidence="2 11 12">Belongs to the TonB-dependent receptor family.</text>
</comment>
<evidence type="ECO:0000256" key="12">
    <source>
        <dbReference type="RuleBase" id="RU003357"/>
    </source>
</evidence>
<evidence type="ECO:0000256" key="13">
    <source>
        <dbReference type="SAM" id="MobiDB-lite"/>
    </source>
</evidence>
<dbReference type="GO" id="GO:0044718">
    <property type="term" value="P:siderophore transmembrane transport"/>
    <property type="evidence" value="ECO:0007669"/>
    <property type="project" value="TreeGrafter"/>
</dbReference>
<proteinExistence type="inferred from homology"/>
<dbReference type="Gene3D" id="2.40.170.20">
    <property type="entry name" value="TonB-dependent receptor, beta-barrel domain"/>
    <property type="match status" value="1"/>
</dbReference>
<feature type="signal peptide" evidence="14">
    <location>
        <begin position="1"/>
        <end position="20"/>
    </location>
</feature>
<dbReference type="InterPro" id="IPR036942">
    <property type="entry name" value="Beta-barrel_TonB_sf"/>
</dbReference>
<dbReference type="InterPro" id="IPR012910">
    <property type="entry name" value="Plug_dom"/>
</dbReference>
<sequence>MQTIRNGSAGALLLAAHACALGQSAPDPASQAGAQPVQQVVVSAGADAQRLQSTTTAIVVRRDELLRHGDATLADVLKRQPGITLDASPGKAPAIRMRGMGSGYVAILLNGVPAPSGFALESLTPDMVERIEIGRVATAETSGQAVAGTINVILRRAGPAGGAAADEVKAGSAFVDGSAAPQLTVQHDGRRGALAYTLAATLRRTQNPVTALVTEEGAMPALLRRTAWFDHQVDDLLELAPRLSWQADARDTLAAQAYVRWRHIHNAMRQSETTEIGSPTAFPRAAQRYETRPLHAYADLAWTRKLDGGARLAAKLSGFHTARDADFLYRGMDASDALLATHRVASGPVEREWTFSGSWRRPLWRSHMLAAGWEAGRKARSEYRRERQTDAGGALLLASDEDYRARVVRAALFVQDEWDIDDAWSAYAGLRREDLRTSGAGNAHAAVDVHAGAWSPILQVLFKPRRPDGARGDDGDDGGGSGDEPRDGFRFAVSRTYKAPEISRLMPRRYTVDNNNSATNPDQQGNPNLRPELALGIDLAWERSVGKDGMLSVSAFHKRIRDITLVRIYRSNGVWIATPDNQGGATVRGIEFEGKATRGALSGRVNLARNWSHVDSLPQPGNRIEGQPAWSGNLGLDYASARRLDLGATYTYRGRVASRSGALFFSDDAATRRLDLVALWKRDARSRLRLSVADLLHRDVRERLAYQGDSALVSTTVFRTHTTWRLVWEQSL</sequence>
<evidence type="ECO:0000259" key="16">
    <source>
        <dbReference type="Pfam" id="PF07715"/>
    </source>
</evidence>
<keyword evidence="4 11" id="KW-1134">Transmembrane beta strand</keyword>
<keyword evidence="18" id="KW-1185">Reference proteome</keyword>
<dbReference type="InterPro" id="IPR000531">
    <property type="entry name" value="Beta-barrel_TonB"/>
</dbReference>
<dbReference type="PROSITE" id="PS52016">
    <property type="entry name" value="TONB_DEPENDENT_REC_3"/>
    <property type="match status" value="1"/>
</dbReference>
<dbReference type="RefSeq" id="WP_170204867.1">
    <property type="nucleotide sequence ID" value="NZ_CP051685.1"/>
</dbReference>
<keyword evidence="6 14" id="KW-0732">Signal</keyword>
<evidence type="ECO:0000313" key="18">
    <source>
        <dbReference type="Proteomes" id="UP000502415"/>
    </source>
</evidence>
<accession>A0A7Z2ZUY5</accession>
<feature type="chain" id="PRO_5031074274" evidence="14">
    <location>
        <begin position="21"/>
        <end position="732"/>
    </location>
</feature>
<organism evidence="17 18">
    <name type="scientific">Massilia forsythiae</name>
    <dbReference type="NCBI Taxonomy" id="2728020"/>
    <lineage>
        <taxon>Bacteria</taxon>
        <taxon>Pseudomonadati</taxon>
        <taxon>Pseudomonadota</taxon>
        <taxon>Betaproteobacteria</taxon>
        <taxon>Burkholderiales</taxon>
        <taxon>Oxalobacteraceae</taxon>
        <taxon>Telluria group</taxon>
        <taxon>Massilia</taxon>
    </lineage>
</organism>
<dbReference type="GO" id="GO:0015344">
    <property type="term" value="F:siderophore uptake transmembrane transporter activity"/>
    <property type="evidence" value="ECO:0007669"/>
    <property type="project" value="TreeGrafter"/>
</dbReference>
<dbReference type="PANTHER" id="PTHR30069:SF29">
    <property type="entry name" value="HEMOGLOBIN AND HEMOGLOBIN-HAPTOGLOBIN-BINDING PROTEIN 1-RELATED"/>
    <property type="match status" value="1"/>
</dbReference>
<dbReference type="KEGG" id="mfy:HH212_24555"/>
<evidence type="ECO:0000256" key="1">
    <source>
        <dbReference type="ARBA" id="ARBA00004571"/>
    </source>
</evidence>
<dbReference type="AlphaFoldDB" id="A0A7Z2ZUY5"/>
<dbReference type="EMBL" id="CP051685">
    <property type="protein sequence ID" value="QJE02785.1"/>
    <property type="molecule type" value="Genomic_DNA"/>
</dbReference>
<evidence type="ECO:0000256" key="8">
    <source>
        <dbReference type="ARBA" id="ARBA00023136"/>
    </source>
</evidence>
<evidence type="ECO:0000313" key="17">
    <source>
        <dbReference type="EMBL" id="QJE02785.1"/>
    </source>
</evidence>
<dbReference type="InterPro" id="IPR037066">
    <property type="entry name" value="Plug_dom_sf"/>
</dbReference>
<name>A0A7Z2ZUY5_9BURK</name>
<dbReference type="Proteomes" id="UP000502415">
    <property type="component" value="Chromosome"/>
</dbReference>
<evidence type="ECO:0000256" key="11">
    <source>
        <dbReference type="PROSITE-ProRule" id="PRU01360"/>
    </source>
</evidence>
<keyword evidence="10 11" id="KW-0998">Cell outer membrane</keyword>
<keyword evidence="7 12" id="KW-0798">TonB box</keyword>
<dbReference type="Gene3D" id="2.170.130.10">
    <property type="entry name" value="TonB-dependent receptor, plug domain"/>
    <property type="match status" value="1"/>
</dbReference>
<evidence type="ECO:0000256" key="2">
    <source>
        <dbReference type="ARBA" id="ARBA00009810"/>
    </source>
</evidence>
<evidence type="ECO:0000256" key="10">
    <source>
        <dbReference type="ARBA" id="ARBA00023237"/>
    </source>
</evidence>
<keyword evidence="9 17" id="KW-0675">Receptor</keyword>
<evidence type="ECO:0000256" key="5">
    <source>
        <dbReference type="ARBA" id="ARBA00022692"/>
    </source>
</evidence>
<gene>
    <name evidence="17" type="ORF">HH212_24555</name>
</gene>
<evidence type="ECO:0000256" key="14">
    <source>
        <dbReference type="SAM" id="SignalP"/>
    </source>
</evidence>
<evidence type="ECO:0000256" key="6">
    <source>
        <dbReference type="ARBA" id="ARBA00022729"/>
    </source>
</evidence>
<protein>
    <submittedName>
        <fullName evidence="17">TonB-dependent receptor</fullName>
    </submittedName>
</protein>
<feature type="domain" description="TonB-dependent receptor-like beta-barrel" evidence="15">
    <location>
        <begin position="257"/>
        <end position="692"/>
    </location>
</feature>